<comment type="caution">
    <text evidence="2">The sequence shown here is derived from an EMBL/GenBank/DDBJ whole genome shotgun (WGS) entry which is preliminary data.</text>
</comment>
<dbReference type="EMBL" id="BKBO01000065">
    <property type="protein sequence ID" value="GEQ50579.1"/>
    <property type="molecule type" value="Genomic_DNA"/>
</dbReference>
<accession>A0AAN4UDS8</accession>
<reference evidence="2" key="1">
    <citation type="submission" date="2019-08" db="EMBL/GenBank/DDBJ databases">
        <authorList>
            <person name="Ishikawa M."/>
            <person name="Suzuki T."/>
            <person name="Matsutani M."/>
        </authorList>
    </citation>
    <scope>NUCLEOTIDE SEQUENCE</scope>
    <source>
        <strain evidence="2">7C1</strain>
        <strain evidence="1">8C4</strain>
    </source>
</reference>
<evidence type="ECO:0000313" key="2">
    <source>
        <dbReference type="EMBL" id="GEQ55587.1"/>
    </source>
</evidence>
<dbReference type="Proteomes" id="UP000886597">
    <property type="component" value="Unassembled WGS sequence"/>
</dbReference>
<dbReference type="EMBL" id="BKBQ01000065">
    <property type="protein sequence ID" value="GEQ55587.1"/>
    <property type="molecule type" value="Genomic_DNA"/>
</dbReference>
<organism evidence="2 3">
    <name type="scientific">Tetragenococcus koreensis</name>
    <dbReference type="NCBI Taxonomy" id="290335"/>
    <lineage>
        <taxon>Bacteria</taxon>
        <taxon>Bacillati</taxon>
        <taxon>Bacillota</taxon>
        <taxon>Bacilli</taxon>
        <taxon>Lactobacillales</taxon>
        <taxon>Enterococcaceae</taxon>
        <taxon>Tetragenococcus</taxon>
    </lineage>
</organism>
<evidence type="ECO:0000313" key="4">
    <source>
        <dbReference type="Proteomes" id="UP000886607"/>
    </source>
</evidence>
<reference evidence="2" key="2">
    <citation type="journal article" date="2020" name="Int. Dairy J.">
        <title>Lactic acid bacterial diversity in Brie cheese focusing on salt concentration and pH of isolation medium and characterisation of halophilic and alkaliphilic lactic acid bacterial isolates.</title>
        <authorList>
            <person name="Unno R."/>
            <person name="Matsutani M."/>
            <person name="Suzuki T."/>
            <person name="Kodama K."/>
            <person name="Matsushita H."/>
            <person name="Yamasato K."/>
            <person name="Koizumi Y."/>
            <person name="Ishikawa M."/>
        </authorList>
    </citation>
    <scope>NUCLEOTIDE SEQUENCE</scope>
    <source>
        <strain evidence="2">7C1</strain>
        <strain evidence="1">8C4</strain>
    </source>
</reference>
<dbReference type="RefSeq" id="WP_124007301.1">
    <property type="nucleotide sequence ID" value="NZ_BJYN01000085.1"/>
</dbReference>
<name>A0AAN4UDS8_9ENTE</name>
<evidence type="ECO:0000313" key="3">
    <source>
        <dbReference type="Proteomes" id="UP000886597"/>
    </source>
</evidence>
<dbReference type="KEGG" id="tkr:C7K43_13175"/>
<dbReference type="Proteomes" id="UP000886607">
    <property type="component" value="Unassembled WGS sequence"/>
</dbReference>
<evidence type="ECO:0000313" key="1">
    <source>
        <dbReference type="EMBL" id="GEQ50579.1"/>
    </source>
</evidence>
<proteinExistence type="predicted"/>
<dbReference type="AlphaFoldDB" id="A0AAN4UDS8"/>
<keyword evidence="4" id="KW-1185">Reference proteome</keyword>
<protein>
    <submittedName>
        <fullName evidence="2">Uncharacterized protein</fullName>
    </submittedName>
</protein>
<gene>
    <name evidence="1" type="ORF">TK11N_24310</name>
    <name evidence="2" type="ORF">TK2N_24310</name>
</gene>
<dbReference type="GeneID" id="39471493"/>
<sequence>MDNEINLDKLLKQVEQADLMQLMNAASYEEDEDKKKVLEALFTYALDKRQEKIINEKDFVR</sequence>